<evidence type="ECO:0000256" key="3">
    <source>
        <dbReference type="ARBA" id="ARBA00022692"/>
    </source>
</evidence>
<protein>
    <submittedName>
        <fullName evidence="8">ABC transporter permease</fullName>
    </submittedName>
</protein>
<gene>
    <name evidence="8" type="ORF">GOZ95_09810</name>
</gene>
<sequence length="387" mass="41246">MSTASIPLPNWITYGLLPVINLLLAFLISGLVVWIIGENPWDALVLMLQGALGRGEGIGFTLYYATNFIFTGLSVAVAYHAGLFNIGSEGQAYVGGLGAALVALALDHYCPWYVTMPFAVIGAALFGAAWALIPAWLQAKRGSHIVITTIMFNFIGAALMVYLLVHVLIVPGKMAPETRTFLEGGQLPKLDWLMALFGLKLGPAPFNVSFLIALVMAFAVWVLIWRTKLGYEMRTLGISRSAAAYAGIPYAKIVIITMLISGGLAGMMSLNTVMGASARLQVEFVGGAGFVGIAVSLMGRSHPLGIVIAAILFGVLYQGGAELSFDMPNITRDMIVVIQGLVILFAGALEFMFRPALVRFYQTIARPAQSSPAQSSPGKSNPAPSNK</sequence>
<feature type="transmembrane region" description="Helical" evidence="7">
    <location>
        <begin position="204"/>
        <end position="224"/>
    </location>
</feature>
<proteinExistence type="predicted"/>
<dbReference type="EMBL" id="WPHM01000004">
    <property type="protein sequence ID" value="MUZ57748.1"/>
    <property type="molecule type" value="Genomic_DNA"/>
</dbReference>
<comment type="subcellular location">
    <subcellularLocation>
        <location evidence="1">Cell membrane</location>
        <topology evidence="1">Multi-pass membrane protein</topology>
    </subcellularLocation>
</comment>
<keyword evidence="2" id="KW-1003">Cell membrane</keyword>
<feature type="transmembrane region" description="Helical" evidence="7">
    <location>
        <begin position="245"/>
        <end position="268"/>
    </location>
</feature>
<dbReference type="Pfam" id="PF02653">
    <property type="entry name" value="BPD_transp_2"/>
    <property type="match status" value="1"/>
</dbReference>
<evidence type="ECO:0000256" key="2">
    <source>
        <dbReference type="ARBA" id="ARBA00022475"/>
    </source>
</evidence>
<dbReference type="GO" id="GO:0005886">
    <property type="term" value="C:plasma membrane"/>
    <property type="evidence" value="ECO:0007669"/>
    <property type="project" value="UniProtKB-SubCell"/>
</dbReference>
<dbReference type="PANTHER" id="PTHR47089">
    <property type="entry name" value="ABC TRANSPORTER, PERMEASE PROTEIN"/>
    <property type="match status" value="1"/>
</dbReference>
<feature type="transmembrane region" description="Helical" evidence="7">
    <location>
        <begin position="12"/>
        <end position="37"/>
    </location>
</feature>
<evidence type="ECO:0000256" key="7">
    <source>
        <dbReference type="SAM" id="Phobius"/>
    </source>
</evidence>
<dbReference type="PANTHER" id="PTHR47089:SF1">
    <property type="entry name" value="GUANOSINE ABC TRANSPORTER PERMEASE PROTEIN NUPP"/>
    <property type="match status" value="1"/>
</dbReference>
<evidence type="ECO:0000256" key="1">
    <source>
        <dbReference type="ARBA" id="ARBA00004651"/>
    </source>
</evidence>
<feature type="region of interest" description="Disordered" evidence="6">
    <location>
        <begin position="367"/>
        <end position="387"/>
    </location>
</feature>
<keyword evidence="3 7" id="KW-0812">Transmembrane</keyword>
<evidence type="ECO:0000313" key="9">
    <source>
        <dbReference type="Proteomes" id="UP000436692"/>
    </source>
</evidence>
<dbReference type="Proteomes" id="UP000436692">
    <property type="component" value="Unassembled WGS sequence"/>
</dbReference>
<dbReference type="InterPro" id="IPR001851">
    <property type="entry name" value="ABC_transp_permease"/>
</dbReference>
<comment type="caution">
    <text evidence="8">The sequence shown here is derived from an EMBL/GenBank/DDBJ whole genome shotgun (WGS) entry which is preliminary data.</text>
</comment>
<evidence type="ECO:0000256" key="4">
    <source>
        <dbReference type="ARBA" id="ARBA00022989"/>
    </source>
</evidence>
<dbReference type="GO" id="GO:0022857">
    <property type="term" value="F:transmembrane transporter activity"/>
    <property type="evidence" value="ECO:0007669"/>
    <property type="project" value="InterPro"/>
</dbReference>
<feature type="transmembrane region" description="Helical" evidence="7">
    <location>
        <begin position="145"/>
        <end position="169"/>
    </location>
</feature>
<feature type="compositionally biased region" description="Polar residues" evidence="6">
    <location>
        <begin position="378"/>
        <end position="387"/>
    </location>
</feature>
<keyword evidence="5 7" id="KW-0472">Membrane</keyword>
<dbReference type="AlphaFoldDB" id="A0AAE4WDT0"/>
<name>A0AAE4WDT0_AGRVI</name>
<feature type="transmembrane region" description="Helical" evidence="7">
    <location>
        <begin position="333"/>
        <end position="353"/>
    </location>
</feature>
<accession>A0AAE4WDT0</accession>
<reference evidence="8 9" key="1">
    <citation type="submission" date="2019-12" db="EMBL/GenBank/DDBJ databases">
        <title>Whole-genome sequencing of Allorhizobium vitis.</title>
        <authorList>
            <person name="Gan H.M."/>
            <person name="Szegedi E."/>
            <person name="Burr T."/>
            <person name="Savka M.A."/>
        </authorList>
    </citation>
    <scope>NUCLEOTIDE SEQUENCE [LARGE SCALE GENOMIC DNA]</scope>
    <source>
        <strain evidence="8 9">CG989</strain>
    </source>
</reference>
<feature type="transmembrane region" description="Helical" evidence="7">
    <location>
        <begin position="304"/>
        <end position="321"/>
    </location>
</feature>
<evidence type="ECO:0000256" key="6">
    <source>
        <dbReference type="SAM" id="MobiDB-lite"/>
    </source>
</evidence>
<feature type="transmembrane region" description="Helical" evidence="7">
    <location>
        <begin position="112"/>
        <end position="133"/>
    </location>
</feature>
<dbReference type="CDD" id="cd06580">
    <property type="entry name" value="TM_PBP1_transp_TpRbsC_like"/>
    <property type="match status" value="1"/>
</dbReference>
<feature type="transmembrane region" description="Helical" evidence="7">
    <location>
        <begin position="57"/>
        <end position="78"/>
    </location>
</feature>
<feature type="transmembrane region" description="Helical" evidence="7">
    <location>
        <begin position="280"/>
        <end position="297"/>
    </location>
</feature>
<evidence type="ECO:0000313" key="8">
    <source>
        <dbReference type="EMBL" id="MUZ57748.1"/>
    </source>
</evidence>
<organism evidence="8 9">
    <name type="scientific">Agrobacterium vitis</name>
    <name type="common">Rhizobium vitis</name>
    <dbReference type="NCBI Taxonomy" id="373"/>
    <lineage>
        <taxon>Bacteria</taxon>
        <taxon>Pseudomonadati</taxon>
        <taxon>Pseudomonadota</taxon>
        <taxon>Alphaproteobacteria</taxon>
        <taxon>Hyphomicrobiales</taxon>
        <taxon>Rhizobiaceae</taxon>
        <taxon>Rhizobium/Agrobacterium group</taxon>
        <taxon>Agrobacterium</taxon>
    </lineage>
</organism>
<keyword evidence="4 7" id="KW-1133">Transmembrane helix</keyword>
<dbReference type="RefSeq" id="WP_156549067.1">
    <property type="nucleotide sequence ID" value="NZ_JABAEJ010000003.1"/>
</dbReference>
<evidence type="ECO:0000256" key="5">
    <source>
        <dbReference type="ARBA" id="ARBA00023136"/>
    </source>
</evidence>
<feature type="compositionally biased region" description="Low complexity" evidence="6">
    <location>
        <begin position="367"/>
        <end position="377"/>
    </location>
</feature>